<sequence length="462" mass="51548">MAMPSITTAVANTNADIYALEAERTGEHPLGSSQETLQGKYGAISAHTTGRDTWQQVGLMLVMSFNCGYVLSFSNLMLVPLGWVWGIVGLVVVGFYTAYANWLLAAFHFVGGRRFIRYRDIMGYLFGRKMYYLTWIFQFLTLLLGNMGFILLGGRALKEINAGFSEHPLRLQYWIGITGASYFLFSFLIPTMSAMRRWLGVSSLLTILYITMLIVVLIKDGKTNKEARSYMVSGGGKVGQVFDAFGAISAIIVCNTSGLLLEIQSTLRQPVVENMRKALGLQYTVGLTIYYGVSVAGYWAYGSTVSEYLPQQLSGPNWVKVSINAAVFLQSIVSQHMFVTPIHETLDTKFLKLDESMHSRHNIRRLFLLRALLFSTNTTVTAAFPFMGDFVNLFGSFTLVPLTFVFPSLIFLKVKGKSASTTKKAWHVFNIVMFSILAVATTISAVRLIVDNIRHYNFFADT</sequence>
<evidence type="ECO:0000313" key="1">
    <source>
        <dbReference type="EMBL" id="KAI4329522.1"/>
    </source>
</evidence>
<accession>A0ACB9N140</accession>
<comment type="caution">
    <text evidence="1">The sequence shown here is derived from an EMBL/GenBank/DDBJ whole genome shotgun (WGS) entry which is preliminary data.</text>
</comment>
<organism evidence="1 2">
    <name type="scientific">Melastoma candidum</name>
    <dbReference type="NCBI Taxonomy" id="119954"/>
    <lineage>
        <taxon>Eukaryota</taxon>
        <taxon>Viridiplantae</taxon>
        <taxon>Streptophyta</taxon>
        <taxon>Embryophyta</taxon>
        <taxon>Tracheophyta</taxon>
        <taxon>Spermatophyta</taxon>
        <taxon>Magnoliopsida</taxon>
        <taxon>eudicotyledons</taxon>
        <taxon>Gunneridae</taxon>
        <taxon>Pentapetalae</taxon>
        <taxon>rosids</taxon>
        <taxon>malvids</taxon>
        <taxon>Myrtales</taxon>
        <taxon>Melastomataceae</taxon>
        <taxon>Melastomatoideae</taxon>
        <taxon>Melastomateae</taxon>
        <taxon>Melastoma</taxon>
    </lineage>
</organism>
<proteinExistence type="predicted"/>
<keyword evidence="2" id="KW-1185">Reference proteome</keyword>
<evidence type="ECO:0000313" key="2">
    <source>
        <dbReference type="Proteomes" id="UP001057402"/>
    </source>
</evidence>
<reference evidence="2" key="1">
    <citation type="journal article" date="2023" name="Front. Plant Sci.">
        <title>Chromosomal-level genome assembly of Melastoma candidum provides insights into trichome evolution.</title>
        <authorList>
            <person name="Zhong Y."/>
            <person name="Wu W."/>
            <person name="Sun C."/>
            <person name="Zou P."/>
            <person name="Liu Y."/>
            <person name="Dai S."/>
            <person name="Zhou R."/>
        </authorList>
    </citation>
    <scope>NUCLEOTIDE SEQUENCE [LARGE SCALE GENOMIC DNA]</scope>
</reference>
<gene>
    <name evidence="1" type="ORF">MLD38_027903</name>
</gene>
<dbReference type="Proteomes" id="UP001057402">
    <property type="component" value="Chromosome 8"/>
</dbReference>
<protein>
    <submittedName>
        <fullName evidence="1">Uncharacterized protein</fullName>
    </submittedName>
</protein>
<dbReference type="EMBL" id="CM042887">
    <property type="protein sequence ID" value="KAI4329522.1"/>
    <property type="molecule type" value="Genomic_DNA"/>
</dbReference>
<name>A0ACB9N140_9MYRT</name>